<name>A0A2R2MPE3_LINAN</name>
<dbReference type="PROSITE" id="PS50287">
    <property type="entry name" value="SRCR_2"/>
    <property type="match status" value="1"/>
</dbReference>
<dbReference type="InterPro" id="IPR036772">
    <property type="entry name" value="SRCR-like_dom_sf"/>
</dbReference>
<dbReference type="KEGG" id="lak:112042133"/>
<dbReference type="AlphaFoldDB" id="A0A2R2MPE3"/>
<dbReference type="Pfam" id="PF00530">
    <property type="entry name" value="SRCR"/>
    <property type="match status" value="1"/>
</dbReference>
<dbReference type="SUPFAM" id="SSF56487">
    <property type="entry name" value="SRCR-like"/>
    <property type="match status" value="1"/>
</dbReference>
<dbReference type="SMART" id="SM00202">
    <property type="entry name" value="SR"/>
    <property type="match status" value="1"/>
</dbReference>
<evidence type="ECO:0000256" key="1">
    <source>
        <dbReference type="ARBA" id="ARBA00023157"/>
    </source>
</evidence>
<evidence type="ECO:0000256" key="3">
    <source>
        <dbReference type="PROSITE-ProRule" id="PRU00196"/>
    </source>
</evidence>
<evidence type="ECO:0000313" key="7">
    <source>
        <dbReference type="RefSeq" id="XP_023931882.1"/>
    </source>
</evidence>
<dbReference type="RefSeq" id="XP_023931882.1">
    <property type="nucleotide sequence ID" value="XM_024076114.1"/>
</dbReference>
<feature type="domain" description="SRCR" evidence="5">
    <location>
        <begin position="158"/>
        <end position="259"/>
    </location>
</feature>
<keyword evidence="1 3" id="KW-1015">Disulfide bond</keyword>
<evidence type="ECO:0000313" key="6">
    <source>
        <dbReference type="Proteomes" id="UP000085678"/>
    </source>
</evidence>
<evidence type="ECO:0000256" key="4">
    <source>
        <dbReference type="SAM" id="Coils"/>
    </source>
</evidence>
<dbReference type="GO" id="GO:0016020">
    <property type="term" value="C:membrane"/>
    <property type="evidence" value="ECO:0007669"/>
    <property type="project" value="InterPro"/>
</dbReference>
<dbReference type="InParanoid" id="A0A2R2MPE3"/>
<dbReference type="PANTHER" id="PTHR48071:SF18">
    <property type="entry name" value="DELETED IN MALIGNANT BRAIN TUMORS 1 PROTEIN-RELATED"/>
    <property type="match status" value="1"/>
</dbReference>
<keyword evidence="2" id="KW-0325">Glycoprotein</keyword>
<comment type="caution">
    <text evidence="3">Lacks conserved residue(s) required for the propagation of feature annotation.</text>
</comment>
<keyword evidence="6" id="KW-1185">Reference proteome</keyword>
<keyword evidence="4" id="KW-0175">Coiled coil</keyword>
<gene>
    <name evidence="7" type="primary">LOC112042133</name>
</gene>
<feature type="coiled-coil region" evidence="4">
    <location>
        <begin position="97"/>
        <end position="135"/>
    </location>
</feature>
<dbReference type="PRINTS" id="PR00258">
    <property type="entry name" value="SPERACTRCPTR"/>
</dbReference>
<sequence>MLSVLNAQKVVTPSPTYPLPTQKVNNYIGADGLAAWVKAWLGVLSKEMFTARIKDASLTAEVKKLRQSDNSFNKTLHDVQQKVNNGIQSVGSTQAEKVALTNQVTTLKQQLQQLKDSSQRERTLLTNKVQSLELQLQQQSTLVKQTSESLSQIVAGPIRLANGPNSREGRVEIFYNGEWGTVCDDSFDYRDAGVVCRQLGYPTSKPIVYQRAKFGQGTGKIWLDDVGCAGTEDKIAFCRHSVWGKHNCGHHEDVGVACTGSTRPVARTTSSPKA</sequence>
<protein>
    <submittedName>
        <fullName evidence="7">Deleted in malignant brain tumors 1 protein-like</fullName>
    </submittedName>
</protein>
<dbReference type="GeneID" id="112042133"/>
<proteinExistence type="predicted"/>
<accession>A0A2R2MPE3</accession>
<dbReference type="PROSITE" id="PS00420">
    <property type="entry name" value="SRCR_1"/>
    <property type="match status" value="1"/>
</dbReference>
<dbReference type="Gene3D" id="3.10.250.10">
    <property type="entry name" value="SRCR-like domain"/>
    <property type="match status" value="1"/>
</dbReference>
<dbReference type="PANTHER" id="PTHR48071">
    <property type="entry name" value="SRCR DOMAIN-CONTAINING PROTEIN"/>
    <property type="match status" value="1"/>
</dbReference>
<reference evidence="7" key="1">
    <citation type="submission" date="2025-08" db="UniProtKB">
        <authorList>
            <consortium name="RefSeq"/>
        </authorList>
    </citation>
    <scope>IDENTIFICATION</scope>
    <source>
        <tissue evidence="7">Gonads</tissue>
    </source>
</reference>
<evidence type="ECO:0000259" key="5">
    <source>
        <dbReference type="PROSITE" id="PS50287"/>
    </source>
</evidence>
<feature type="disulfide bond" evidence="3">
    <location>
        <begin position="228"/>
        <end position="238"/>
    </location>
</feature>
<evidence type="ECO:0000256" key="2">
    <source>
        <dbReference type="ARBA" id="ARBA00023180"/>
    </source>
</evidence>
<dbReference type="Proteomes" id="UP000085678">
    <property type="component" value="Unplaced"/>
</dbReference>
<dbReference type="STRING" id="7574.A0A2R2MPE3"/>
<dbReference type="FunFam" id="3.10.250.10:FF:000011">
    <property type="entry name" value="Scavenger receptor class A member 5"/>
    <property type="match status" value="1"/>
</dbReference>
<dbReference type="InterPro" id="IPR001190">
    <property type="entry name" value="SRCR"/>
</dbReference>
<dbReference type="OrthoDB" id="536948at2759"/>
<organism evidence="6 7">
    <name type="scientific">Lingula anatina</name>
    <name type="common">Brachiopod</name>
    <name type="synonym">Lingula unguis</name>
    <dbReference type="NCBI Taxonomy" id="7574"/>
    <lineage>
        <taxon>Eukaryota</taxon>
        <taxon>Metazoa</taxon>
        <taxon>Spiralia</taxon>
        <taxon>Lophotrochozoa</taxon>
        <taxon>Brachiopoda</taxon>
        <taxon>Linguliformea</taxon>
        <taxon>Lingulata</taxon>
        <taxon>Lingulida</taxon>
        <taxon>Linguloidea</taxon>
        <taxon>Lingulidae</taxon>
        <taxon>Lingula</taxon>
    </lineage>
</organism>